<comment type="caution">
    <text evidence="8">The sequence shown here is derived from an EMBL/GenBank/DDBJ whole genome shotgun (WGS) entry which is preliminary data.</text>
</comment>
<dbReference type="FunFam" id="1.10.3470.10:FF:000003">
    <property type="entry name" value="Iron ABC transporter permease SitD"/>
    <property type="match status" value="1"/>
</dbReference>
<evidence type="ECO:0000256" key="3">
    <source>
        <dbReference type="ARBA" id="ARBA00022692"/>
    </source>
</evidence>
<keyword evidence="5 7" id="KW-0472">Membrane</keyword>
<gene>
    <name evidence="8" type="ORF">GS601_04820</name>
</gene>
<evidence type="ECO:0000313" key="9">
    <source>
        <dbReference type="Proteomes" id="UP000646053"/>
    </source>
</evidence>
<sequence>MMDVIQWFAAPLQYEFMVKAIWVSALVGVVCSALSCYMTLKGWALMGDAVSHAVMPGVVIAYVLNIPFAVGAFIFGVGSVIAIGFIKAKTRVKEDTIIGVIFTGFFALGIVLVSKIRSSIDLTHILFGNVLGISDADIVQTMIISVITLVTLAILRKDLILFCFDSTHARSIGLNISFLYYTLLSLLSLTAVAGLQTVGIILVVAMLVTPGATAYLLSDRFDHLMGIAIATGVFSSVIGTYISYHLDASTGGCIVVLQTLLFLTAVVFAPKHGLLVRAKTVRIGEMAASAELDAGASKRDERH</sequence>
<keyword evidence="9" id="KW-1185">Reference proteome</keyword>
<dbReference type="AlphaFoldDB" id="A0A8J7YXZ4"/>
<dbReference type="Pfam" id="PF00950">
    <property type="entry name" value="ABC-3"/>
    <property type="match status" value="1"/>
</dbReference>
<keyword evidence="4 7" id="KW-1133">Transmembrane helix</keyword>
<dbReference type="GO" id="GO:0010043">
    <property type="term" value="P:response to zinc ion"/>
    <property type="evidence" value="ECO:0007669"/>
    <property type="project" value="TreeGrafter"/>
</dbReference>
<evidence type="ECO:0000256" key="7">
    <source>
        <dbReference type="SAM" id="Phobius"/>
    </source>
</evidence>
<comment type="similarity">
    <text evidence="2 6">Belongs to the ABC-3 integral membrane protein family.</text>
</comment>
<reference evidence="8" key="1">
    <citation type="submission" date="2019-12" db="EMBL/GenBank/DDBJ databases">
        <title>High-Quality draft genome sequences of three cyanobacteria isolated from the limestone walls of the Old Cathedral of Coimbra.</title>
        <authorList>
            <person name="Tiago I."/>
            <person name="Soares F."/>
            <person name="Portugal A."/>
        </authorList>
    </citation>
    <scope>NUCLEOTIDE SEQUENCE</scope>
    <source>
        <strain evidence="8">A</strain>
    </source>
</reference>
<evidence type="ECO:0000313" key="8">
    <source>
        <dbReference type="EMBL" id="NDJ16619.1"/>
    </source>
</evidence>
<feature type="transmembrane region" description="Helical" evidence="7">
    <location>
        <begin position="97"/>
        <end position="118"/>
    </location>
</feature>
<accession>A0A8J7YXZ4</accession>
<dbReference type="GO" id="GO:0055085">
    <property type="term" value="P:transmembrane transport"/>
    <property type="evidence" value="ECO:0007669"/>
    <property type="project" value="InterPro"/>
</dbReference>
<feature type="transmembrane region" description="Helical" evidence="7">
    <location>
        <begin position="20"/>
        <end position="40"/>
    </location>
</feature>
<evidence type="ECO:0000256" key="5">
    <source>
        <dbReference type="ARBA" id="ARBA00023136"/>
    </source>
</evidence>
<dbReference type="CDD" id="cd06550">
    <property type="entry name" value="TM_ABC_iron-siderophores_like"/>
    <property type="match status" value="1"/>
</dbReference>
<comment type="subcellular location">
    <subcellularLocation>
        <location evidence="6">Cell membrane</location>
        <topology evidence="6">Multi-pass membrane protein</topology>
    </subcellularLocation>
    <subcellularLocation>
        <location evidence="1">Membrane</location>
        <topology evidence="1">Multi-pass membrane protein</topology>
    </subcellularLocation>
</comment>
<dbReference type="Gene3D" id="1.10.3470.10">
    <property type="entry name" value="ABC transporter involved in vitamin B12 uptake, BtuC"/>
    <property type="match status" value="1"/>
</dbReference>
<dbReference type="PANTHER" id="PTHR30477:SF13">
    <property type="entry name" value="IRON TRANSPORT SYSTEM MEMBRANE PROTEIN HI_0360-RELATED"/>
    <property type="match status" value="1"/>
</dbReference>
<dbReference type="GO" id="GO:0043190">
    <property type="term" value="C:ATP-binding cassette (ABC) transporter complex"/>
    <property type="evidence" value="ECO:0007669"/>
    <property type="project" value="InterPro"/>
</dbReference>
<keyword evidence="3 6" id="KW-0812">Transmembrane</keyword>
<dbReference type="InterPro" id="IPR037294">
    <property type="entry name" value="ABC_BtuC-like"/>
</dbReference>
<name>A0A8J7YXZ4_9CYAN</name>
<evidence type="ECO:0000256" key="6">
    <source>
        <dbReference type="RuleBase" id="RU003943"/>
    </source>
</evidence>
<protein>
    <submittedName>
        <fullName evidence="8">Iron chelate uptake ABC transporter family permease subunit</fullName>
    </submittedName>
</protein>
<feature type="transmembrane region" description="Helical" evidence="7">
    <location>
        <begin position="248"/>
        <end position="269"/>
    </location>
</feature>
<proteinExistence type="inferred from homology"/>
<feature type="transmembrane region" description="Helical" evidence="7">
    <location>
        <begin position="138"/>
        <end position="155"/>
    </location>
</feature>
<feature type="transmembrane region" description="Helical" evidence="7">
    <location>
        <begin position="199"/>
        <end position="217"/>
    </location>
</feature>
<keyword evidence="6" id="KW-0813">Transport</keyword>
<feature type="transmembrane region" description="Helical" evidence="7">
    <location>
        <begin position="224"/>
        <end position="242"/>
    </location>
</feature>
<evidence type="ECO:0000256" key="1">
    <source>
        <dbReference type="ARBA" id="ARBA00004141"/>
    </source>
</evidence>
<organism evidence="8 9">
    <name type="scientific">Myxacorys almedinensis A</name>
    <dbReference type="NCBI Taxonomy" id="2690445"/>
    <lineage>
        <taxon>Bacteria</taxon>
        <taxon>Bacillati</taxon>
        <taxon>Cyanobacteriota</taxon>
        <taxon>Cyanophyceae</taxon>
        <taxon>Leptolyngbyales</taxon>
        <taxon>Leptolyngbyaceae</taxon>
        <taxon>Myxacorys</taxon>
        <taxon>Myxacorys almedinensis</taxon>
    </lineage>
</organism>
<dbReference type="Proteomes" id="UP000646053">
    <property type="component" value="Unassembled WGS sequence"/>
</dbReference>
<evidence type="ECO:0000256" key="2">
    <source>
        <dbReference type="ARBA" id="ARBA00008034"/>
    </source>
</evidence>
<dbReference type="EMBL" id="WVIE01000004">
    <property type="protein sequence ID" value="NDJ16619.1"/>
    <property type="molecule type" value="Genomic_DNA"/>
</dbReference>
<dbReference type="SUPFAM" id="SSF81345">
    <property type="entry name" value="ABC transporter involved in vitamin B12 uptake, BtuC"/>
    <property type="match status" value="1"/>
</dbReference>
<evidence type="ECO:0000256" key="4">
    <source>
        <dbReference type="ARBA" id="ARBA00022989"/>
    </source>
</evidence>
<feature type="transmembrane region" description="Helical" evidence="7">
    <location>
        <begin position="176"/>
        <end position="193"/>
    </location>
</feature>
<dbReference type="PANTHER" id="PTHR30477">
    <property type="entry name" value="ABC-TRANSPORTER METAL-BINDING PROTEIN"/>
    <property type="match status" value="1"/>
</dbReference>
<feature type="transmembrane region" description="Helical" evidence="7">
    <location>
        <begin position="60"/>
        <end position="85"/>
    </location>
</feature>
<dbReference type="GO" id="GO:0071281">
    <property type="term" value="P:cellular response to iron ion"/>
    <property type="evidence" value="ECO:0007669"/>
    <property type="project" value="UniProtKB-ARBA"/>
</dbReference>
<dbReference type="InterPro" id="IPR001626">
    <property type="entry name" value="ABC_TroCD"/>
</dbReference>